<name>A0ABQ5UXN5_9PROT</name>
<dbReference type="PANTHER" id="PTHR30270:SF0">
    <property type="entry name" value="THIAMINE-MONOPHOSPHATE KINASE"/>
    <property type="match status" value="1"/>
</dbReference>
<evidence type="ECO:0000313" key="4">
    <source>
        <dbReference type="EMBL" id="GLQ19131.1"/>
    </source>
</evidence>
<feature type="binding site" evidence="2">
    <location>
        <position position="39"/>
    </location>
    <ligand>
        <name>Mg(2+)</name>
        <dbReference type="ChEBI" id="CHEBI:18420"/>
        <label>4</label>
    </ligand>
</feature>
<dbReference type="EC" id="2.7.4.16" evidence="2"/>
<dbReference type="Gene3D" id="3.90.650.10">
    <property type="entry name" value="PurM-like C-terminal domain"/>
    <property type="match status" value="2"/>
</dbReference>
<feature type="binding site" evidence="2">
    <location>
        <position position="143"/>
    </location>
    <ligand>
        <name>ATP</name>
        <dbReference type="ChEBI" id="CHEBI:30616"/>
    </ligand>
</feature>
<organism evidence="4 5">
    <name type="scientific">Algimonas porphyrae</name>
    <dbReference type="NCBI Taxonomy" id="1128113"/>
    <lineage>
        <taxon>Bacteria</taxon>
        <taxon>Pseudomonadati</taxon>
        <taxon>Pseudomonadota</taxon>
        <taxon>Alphaproteobacteria</taxon>
        <taxon>Maricaulales</taxon>
        <taxon>Robiginitomaculaceae</taxon>
        <taxon>Algimonas</taxon>
    </lineage>
</organism>
<dbReference type="HAMAP" id="MF_02128">
    <property type="entry name" value="TMP_kinase"/>
    <property type="match status" value="1"/>
</dbReference>
<keyword evidence="2" id="KW-0479">Metal-binding</keyword>
<keyword evidence="2" id="KW-0460">Magnesium</keyword>
<dbReference type="Gene3D" id="3.30.1330.10">
    <property type="entry name" value="PurM-like, N-terminal domain"/>
    <property type="match status" value="1"/>
</dbReference>
<comment type="catalytic activity">
    <reaction evidence="2">
        <text>thiamine phosphate + ATP = thiamine diphosphate + ADP</text>
        <dbReference type="Rhea" id="RHEA:15913"/>
        <dbReference type="ChEBI" id="CHEBI:30616"/>
        <dbReference type="ChEBI" id="CHEBI:37575"/>
        <dbReference type="ChEBI" id="CHEBI:58937"/>
        <dbReference type="ChEBI" id="CHEBI:456216"/>
        <dbReference type="EC" id="2.7.4.16"/>
    </reaction>
</comment>
<proteinExistence type="inferred from homology"/>
<dbReference type="Pfam" id="PF00586">
    <property type="entry name" value="AIRS"/>
    <property type="match status" value="1"/>
</dbReference>
<feature type="domain" description="PurM-like N-terminal" evidence="3">
    <location>
        <begin position="23"/>
        <end position="135"/>
    </location>
</feature>
<dbReference type="InterPro" id="IPR006283">
    <property type="entry name" value="ThiL-like"/>
</dbReference>
<dbReference type="SUPFAM" id="SSF55326">
    <property type="entry name" value="PurM N-terminal domain-like"/>
    <property type="match status" value="1"/>
</dbReference>
<feature type="binding site" evidence="2">
    <location>
        <position position="214"/>
    </location>
    <ligand>
        <name>Mg(2+)</name>
        <dbReference type="ChEBI" id="CHEBI:18420"/>
        <label>5</label>
    </ligand>
</feature>
<accession>A0ABQ5UXN5</accession>
<dbReference type="GO" id="GO:0016301">
    <property type="term" value="F:kinase activity"/>
    <property type="evidence" value="ECO:0007669"/>
    <property type="project" value="UniProtKB-KW"/>
</dbReference>
<feature type="binding site" evidence="2">
    <location>
        <position position="294"/>
    </location>
    <ligand>
        <name>substrate</name>
    </ligand>
</feature>
<keyword evidence="2" id="KW-0067">ATP-binding</keyword>
<feature type="binding site" evidence="2">
    <location>
        <position position="41"/>
    </location>
    <ligand>
        <name>Mg(2+)</name>
        <dbReference type="ChEBI" id="CHEBI:18420"/>
        <label>2</label>
    </ligand>
</feature>
<feature type="binding site" evidence="2">
    <location>
        <begin position="116"/>
        <end position="117"/>
    </location>
    <ligand>
        <name>ATP</name>
        <dbReference type="ChEBI" id="CHEBI:30616"/>
    </ligand>
</feature>
<feature type="binding site" evidence="2">
    <location>
        <position position="24"/>
    </location>
    <ligand>
        <name>Mg(2+)</name>
        <dbReference type="ChEBI" id="CHEBI:18420"/>
        <label>4</label>
    </ligand>
</feature>
<sequence length="298" mass="31630">MNERDFIAMLRPLAGPGALNLNDDAALLSAPVGHDLVLSVDTMVEGVHFPKGRIGGDFSERLLRTALSDLAAKGARPIGYMLAVAWPSGRYDKWAAAFISGLHDAQRSFDCPLLGGDTTATKGPLVASANVYGVVPTGEMVTRSGAKTGDHVWYTGVLGRAETGLKVVMGDPDVRLLSGEDRLACEEAYLRPEPRFLFRKTLRQVATACADISDGLYSEAGHIAEASGVHLAMDYIRHADFGDDYELLLTAPPSAEAAIRSGADAIGLPVTRCGHVVPGEGISIDGEPVQGKGYRHTF</sequence>
<feature type="binding site" evidence="2">
    <location>
        <position position="243"/>
    </location>
    <ligand>
        <name>substrate</name>
    </ligand>
</feature>
<keyword evidence="2" id="KW-0808">Transferase</keyword>
<feature type="binding site" evidence="2">
    <location>
        <position position="69"/>
    </location>
    <ligand>
        <name>Mg(2+)</name>
        <dbReference type="ChEBI" id="CHEBI:18420"/>
        <label>3</label>
    </ligand>
</feature>
<feature type="binding site" evidence="2">
    <location>
        <position position="69"/>
    </location>
    <ligand>
        <name>Mg(2+)</name>
        <dbReference type="ChEBI" id="CHEBI:18420"/>
        <label>2</label>
    </ligand>
</feature>
<feature type="binding site" evidence="2">
    <location>
        <position position="211"/>
    </location>
    <ligand>
        <name>Mg(2+)</name>
        <dbReference type="ChEBI" id="CHEBI:18420"/>
        <label>3</label>
    </ligand>
</feature>
<protein>
    <recommendedName>
        <fullName evidence="2">Thiamine-monophosphate kinase</fullName>
        <shortName evidence="2">TMP kinase</shortName>
        <shortName evidence="2">Thiamine-phosphate kinase</shortName>
        <ecNumber evidence="2">2.7.4.16</ecNumber>
    </recommendedName>
</protein>
<evidence type="ECO:0000256" key="2">
    <source>
        <dbReference type="HAMAP-Rule" id="MF_02128"/>
    </source>
</evidence>
<gene>
    <name evidence="2 4" type="primary">thiL</name>
    <name evidence="4" type="ORF">GCM10007854_00860</name>
</gene>
<feature type="binding site" evidence="2">
    <location>
        <position position="69"/>
    </location>
    <ligand>
        <name>Mg(2+)</name>
        <dbReference type="ChEBI" id="CHEBI:18420"/>
        <label>4</label>
    </ligand>
</feature>
<dbReference type="InterPro" id="IPR036676">
    <property type="entry name" value="PurM-like_C_sf"/>
</dbReference>
<evidence type="ECO:0000256" key="1">
    <source>
        <dbReference type="ARBA" id="ARBA00022977"/>
    </source>
</evidence>
<dbReference type="InterPro" id="IPR016188">
    <property type="entry name" value="PurM-like_N"/>
</dbReference>
<reference evidence="4" key="2">
    <citation type="submission" date="2023-01" db="EMBL/GenBank/DDBJ databases">
        <title>Draft genome sequence of Algimonas porphyrae strain NBRC 108216.</title>
        <authorList>
            <person name="Sun Q."/>
            <person name="Mori K."/>
        </authorList>
    </citation>
    <scope>NUCLEOTIDE SEQUENCE</scope>
    <source>
        <strain evidence="4">NBRC 108216</strain>
    </source>
</reference>
<reference evidence="4" key="1">
    <citation type="journal article" date="2014" name="Int. J. Syst. Evol. Microbiol.">
        <title>Complete genome of a new Firmicutes species belonging to the dominant human colonic microbiota ('Ruminococcus bicirculans') reveals two chromosomes and a selective capacity to utilize plant glucans.</title>
        <authorList>
            <consortium name="NISC Comparative Sequencing Program"/>
            <person name="Wegmann U."/>
            <person name="Louis P."/>
            <person name="Goesmann A."/>
            <person name="Henrissat B."/>
            <person name="Duncan S.H."/>
            <person name="Flint H.J."/>
        </authorList>
    </citation>
    <scope>NUCLEOTIDE SEQUENCE</scope>
    <source>
        <strain evidence="4">NBRC 108216</strain>
    </source>
</reference>
<feature type="binding site" evidence="2">
    <location>
        <position position="41"/>
    </location>
    <ligand>
        <name>Mg(2+)</name>
        <dbReference type="ChEBI" id="CHEBI:18420"/>
        <label>1</label>
    </ligand>
</feature>
<dbReference type="PANTHER" id="PTHR30270">
    <property type="entry name" value="THIAMINE-MONOPHOSPHATE KINASE"/>
    <property type="match status" value="1"/>
</dbReference>
<comment type="function">
    <text evidence="2">Catalyzes the ATP-dependent phosphorylation of thiamine-monophosphate (TMP) to form thiamine-pyrophosphate (TPP), the active form of vitamin B1.</text>
</comment>
<keyword evidence="5" id="KW-1185">Reference proteome</keyword>
<comment type="caution">
    <text evidence="4">The sequence shown here is derived from an EMBL/GenBank/DDBJ whole genome shotgun (WGS) entry which is preliminary data.</text>
</comment>
<feature type="binding site" evidence="2">
    <location>
        <position position="48"/>
    </location>
    <ligand>
        <name>substrate</name>
    </ligand>
</feature>
<comment type="miscellaneous">
    <text evidence="2">Reaction mechanism of ThiL seems to utilize a direct, inline transfer of the gamma-phosphate of ATP to TMP rather than a phosphorylated enzyme intermediate.</text>
</comment>
<comment type="similarity">
    <text evidence="2">Belongs to the thiamine-monophosphate kinase family.</text>
</comment>
<dbReference type="NCBIfam" id="TIGR01379">
    <property type="entry name" value="thiL"/>
    <property type="match status" value="1"/>
</dbReference>
<feature type="binding site" evidence="2">
    <location>
        <position position="117"/>
    </location>
    <ligand>
        <name>Mg(2+)</name>
        <dbReference type="ChEBI" id="CHEBI:18420"/>
        <label>1</label>
    </ligand>
</feature>
<keyword evidence="2" id="KW-0547">Nucleotide-binding</keyword>
<dbReference type="InterPro" id="IPR036921">
    <property type="entry name" value="PurM-like_N_sf"/>
</dbReference>
<feature type="binding site" evidence="2">
    <location>
        <position position="213"/>
    </location>
    <ligand>
        <name>ATP</name>
        <dbReference type="ChEBI" id="CHEBI:30616"/>
    </ligand>
</feature>
<dbReference type="EMBL" id="BSNJ01000001">
    <property type="protein sequence ID" value="GLQ19131.1"/>
    <property type="molecule type" value="Genomic_DNA"/>
</dbReference>
<dbReference type="SUPFAM" id="SSF56042">
    <property type="entry name" value="PurM C-terminal domain-like"/>
    <property type="match status" value="1"/>
</dbReference>
<dbReference type="Proteomes" id="UP001161390">
    <property type="component" value="Unassembled WGS sequence"/>
</dbReference>
<comment type="caution">
    <text evidence="2">Lacks conserved residue(s) required for the propagation of feature annotation.</text>
</comment>
<keyword evidence="2 4" id="KW-0418">Kinase</keyword>
<dbReference type="CDD" id="cd02194">
    <property type="entry name" value="ThiL"/>
    <property type="match status" value="1"/>
</dbReference>
<evidence type="ECO:0000259" key="3">
    <source>
        <dbReference type="Pfam" id="PF00586"/>
    </source>
</evidence>
<evidence type="ECO:0000313" key="5">
    <source>
        <dbReference type="Proteomes" id="UP001161390"/>
    </source>
</evidence>
<comment type="pathway">
    <text evidence="2">Cofactor biosynthesis; thiamine diphosphate biosynthesis; thiamine diphosphate from thiamine phosphate: step 1/1.</text>
</comment>
<feature type="binding site" evidence="2">
    <location>
        <position position="24"/>
    </location>
    <ligand>
        <name>Mg(2+)</name>
        <dbReference type="ChEBI" id="CHEBI:18420"/>
        <label>3</label>
    </ligand>
</feature>
<dbReference type="PIRSF" id="PIRSF005303">
    <property type="entry name" value="Thiam_monoph_kin"/>
    <property type="match status" value="1"/>
</dbReference>
<keyword evidence="1 2" id="KW-0784">Thiamine biosynthesis</keyword>